<keyword evidence="1" id="KW-0812">Transmembrane</keyword>
<gene>
    <name evidence="2" type="ORF">PVNG_03833</name>
</gene>
<feature type="transmembrane region" description="Helical" evidence="1">
    <location>
        <begin position="13"/>
        <end position="32"/>
    </location>
</feature>
<feature type="transmembrane region" description="Helical" evidence="1">
    <location>
        <begin position="248"/>
        <end position="266"/>
    </location>
</feature>
<sequence length="295" mass="34930">MIKLMNFNLKENMRFHFVPKIIALVFLIWIYHPHDYRYDFDRALEKKSKHDSIIDIYFNRLLSQYEFKKKLNHSSLSENVPGHSKFKDIKNDKYTSTYGDLKKGKANELDAYKKKYKYRYGKKKGLAKLDCYFEKKVFDKIENVYDLADKFADDKKSYKKEIFRKHGKVLITFALLPLLGLVIPGFFSKFNPLTANWCLSNCVSKHDGDNSNYFTTEQESQNFHQQQGLFMASINQDTWNIITTVNSVVTYLLIILFLIVIIYILTKVIKYEKLKSCKGKMSVKEHYRFCKSLLK</sequence>
<protein>
    <recommendedName>
        <fullName evidence="4">Variable surface protein Vir35</fullName>
    </recommendedName>
</protein>
<reference evidence="2 3" key="1">
    <citation type="submission" date="2011-09" db="EMBL/GenBank/DDBJ databases">
        <title>The Genome Sequence of Plasmodium vivax North Korean.</title>
        <authorList>
            <consortium name="The Broad Institute Genome Sequencing Platform"/>
            <consortium name="The Broad Institute Genome Sequencing Center for Infectious Disease"/>
            <person name="Neafsey D."/>
            <person name="Carlton J."/>
            <person name="Barnwell J."/>
            <person name="Collins W."/>
            <person name="Escalante A."/>
            <person name="Mullikin J."/>
            <person name="Saul A."/>
            <person name="Guigo R."/>
            <person name="Camara F."/>
            <person name="Young S.K."/>
            <person name="Zeng Q."/>
            <person name="Gargeya S."/>
            <person name="Fitzgerald M."/>
            <person name="Haas B."/>
            <person name="Abouelleil A."/>
            <person name="Alvarado L."/>
            <person name="Arachchi H.M."/>
            <person name="Berlin A."/>
            <person name="Brown A."/>
            <person name="Chapman S.B."/>
            <person name="Chen Z."/>
            <person name="Dunbar C."/>
            <person name="Freedman E."/>
            <person name="Gearin G."/>
            <person name="Gellesch M."/>
            <person name="Goldberg J."/>
            <person name="Griggs A."/>
            <person name="Gujja S."/>
            <person name="Heiman D."/>
            <person name="Howarth C."/>
            <person name="Larson L."/>
            <person name="Lui A."/>
            <person name="MacDonald P.J.P."/>
            <person name="Montmayeur A."/>
            <person name="Murphy C."/>
            <person name="Neiman D."/>
            <person name="Pearson M."/>
            <person name="Priest M."/>
            <person name="Roberts A."/>
            <person name="Saif S."/>
            <person name="Shea T."/>
            <person name="Shenoy N."/>
            <person name="Sisk P."/>
            <person name="Stolte C."/>
            <person name="Sykes S."/>
            <person name="Wortman J."/>
            <person name="Nusbaum C."/>
            <person name="Birren B."/>
        </authorList>
    </citation>
    <scope>NUCLEOTIDE SEQUENCE [LARGE SCALE GENOMIC DNA]</scope>
    <source>
        <strain evidence="2 3">North Korean</strain>
    </source>
</reference>
<accession>A0A0J9TTU9</accession>
<keyword evidence="1" id="KW-0472">Membrane</keyword>
<dbReference type="EMBL" id="KQ235435">
    <property type="protein sequence ID" value="KMZ98994.1"/>
    <property type="molecule type" value="Genomic_DNA"/>
</dbReference>
<dbReference type="Pfam" id="PF12420">
    <property type="entry name" value="DUF3671"/>
    <property type="match status" value="1"/>
</dbReference>
<name>A0A0J9TTU9_PLAVI</name>
<evidence type="ECO:0000313" key="2">
    <source>
        <dbReference type="EMBL" id="KMZ98994.1"/>
    </source>
</evidence>
<feature type="transmembrane region" description="Helical" evidence="1">
    <location>
        <begin position="169"/>
        <end position="187"/>
    </location>
</feature>
<dbReference type="Proteomes" id="UP000053239">
    <property type="component" value="Unassembled WGS sequence"/>
</dbReference>
<evidence type="ECO:0000313" key="3">
    <source>
        <dbReference type="Proteomes" id="UP000053239"/>
    </source>
</evidence>
<keyword evidence="1" id="KW-1133">Transmembrane helix</keyword>
<organism evidence="2 3">
    <name type="scientific">Plasmodium vivax North Korean</name>
    <dbReference type="NCBI Taxonomy" id="1035514"/>
    <lineage>
        <taxon>Eukaryota</taxon>
        <taxon>Sar</taxon>
        <taxon>Alveolata</taxon>
        <taxon>Apicomplexa</taxon>
        <taxon>Aconoidasida</taxon>
        <taxon>Haemosporida</taxon>
        <taxon>Plasmodiidae</taxon>
        <taxon>Plasmodium</taxon>
        <taxon>Plasmodium (Plasmodium)</taxon>
    </lineage>
</organism>
<dbReference type="InterPro" id="IPR022139">
    <property type="entry name" value="Fam-L/Fam-M-like_plasmodium"/>
</dbReference>
<evidence type="ECO:0000256" key="1">
    <source>
        <dbReference type="SAM" id="Phobius"/>
    </source>
</evidence>
<proteinExistence type="predicted"/>
<dbReference type="OrthoDB" id="389413at2759"/>
<dbReference type="AlphaFoldDB" id="A0A0J9TTU9"/>
<evidence type="ECO:0008006" key="4">
    <source>
        <dbReference type="Google" id="ProtNLM"/>
    </source>
</evidence>